<keyword evidence="2" id="KW-1185">Reference proteome</keyword>
<dbReference type="AlphaFoldDB" id="A0A1T0CSU9"/>
<accession>A0A1T0CSU9</accession>
<sequence length="73" mass="8670">MNGSILRPYWPFCKLCLSNFCYLDKFSNVNNKNASFTCKITEFWQIYSFYQMIHRFYDTIKAFIMPTSVADGV</sequence>
<name>A0A1T0CSU9_9GAMM</name>
<reference evidence="1 2" key="1">
    <citation type="submission" date="2017-02" db="EMBL/GenBank/DDBJ databases">
        <title>Draft genome sequence of Moraxella porci CCUG 54912T type strain.</title>
        <authorList>
            <person name="Salva-Serra F."/>
            <person name="Engstrom-Jakobsson H."/>
            <person name="Thorell K."/>
            <person name="Jaen-Luchoro D."/>
            <person name="Gonzales-Siles L."/>
            <person name="Karlsson R."/>
            <person name="Yazdan S."/>
            <person name="Boulund F."/>
            <person name="Johnning A."/>
            <person name="Engstrand L."/>
            <person name="Kristiansson E."/>
            <person name="Moore E."/>
        </authorList>
    </citation>
    <scope>NUCLEOTIDE SEQUENCE [LARGE SCALE GENOMIC DNA]</scope>
    <source>
        <strain evidence="1 2">CCUG 54912</strain>
    </source>
</reference>
<comment type="caution">
    <text evidence="1">The sequence shown here is derived from an EMBL/GenBank/DDBJ whole genome shotgun (WGS) entry which is preliminary data.</text>
</comment>
<dbReference type="STRING" id="573983.B0681_05280"/>
<dbReference type="EMBL" id="MUYV01000005">
    <property type="protein sequence ID" value="OOS25423.1"/>
    <property type="molecule type" value="Genomic_DNA"/>
</dbReference>
<organism evidence="1 2">
    <name type="scientific">Moraxella porci DSM 25326</name>
    <dbReference type="NCBI Taxonomy" id="573983"/>
    <lineage>
        <taxon>Bacteria</taxon>
        <taxon>Pseudomonadati</taxon>
        <taxon>Pseudomonadota</taxon>
        <taxon>Gammaproteobacteria</taxon>
        <taxon>Moraxellales</taxon>
        <taxon>Moraxellaceae</taxon>
        <taxon>Moraxella</taxon>
    </lineage>
</organism>
<dbReference type="Proteomes" id="UP000190683">
    <property type="component" value="Unassembled WGS sequence"/>
</dbReference>
<gene>
    <name evidence="1" type="ORF">B0681_05280</name>
</gene>
<protein>
    <submittedName>
        <fullName evidence="1">Uncharacterized protein</fullName>
    </submittedName>
</protein>
<evidence type="ECO:0000313" key="2">
    <source>
        <dbReference type="Proteomes" id="UP000190683"/>
    </source>
</evidence>
<proteinExistence type="predicted"/>
<evidence type="ECO:0000313" key="1">
    <source>
        <dbReference type="EMBL" id="OOS25423.1"/>
    </source>
</evidence>